<dbReference type="Proteomes" id="UP000634134">
    <property type="component" value="Unassembled WGS sequence"/>
</dbReference>
<dbReference type="PANTHER" id="PTHR19328:SF75">
    <property type="entry name" value="ALDOSE SUGAR DEHYDROGENASE YLII"/>
    <property type="match status" value="1"/>
</dbReference>
<evidence type="ECO:0000259" key="6">
    <source>
        <dbReference type="PROSITE" id="PS51007"/>
    </source>
</evidence>
<dbReference type="Gene3D" id="1.10.760.10">
    <property type="entry name" value="Cytochrome c-like domain"/>
    <property type="match status" value="1"/>
</dbReference>
<proteinExistence type="predicted"/>
<evidence type="ECO:0000313" key="8">
    <source>
        <dbReference type="Proteomes" id="UP000634134"/>
    </source>
</evidence>
<dbReference type="InterPro" id="IPR011041">
    <property type="entry name" value="Quinoprot_gluc/sorb_DH_b-prop"/>
</dbReference>
<dbReference type="PROSITE" id="PS51007">
    <property type="entry name" value="CYTC"/>
    <property type="match status" value="1"/>
</dbReference>
<keyword evidence="2 4" id="KW-0479">Metal-binding</keyword>
<evidence type="ECO:0000313" key="7">
    <source>
        <dbReference type="EMBL" id="MBE9463162.1"/>
    </source>
</evidence>
<accession>A0ABR9WCG7</accession>
<keyword evidence="8" id="KW-1185">Reference proteome</keyword>
<feature type="domain" description="Cytochrome c" evidence="6">
    <location>
        <begin position="36"/>
        <end position="127"/>
    </location>
</feature>
<name>A0ABR9WCG7_9BACT</name>
<keyword evidence="3 4" id="KW-0408">Iron</keyword>
<sequence>MLKSLLSLFCFLFSITISINCAVGQKAPARYPTDKKTLATGMRLFNTNCASCHAIDHEEIGPQLGGITQLLSAKALTEFIQNPAKVIESGEPRAVSLHKKYNMIMMSYDFLKPAEINSILAYIDHETKLNKIQPLVVKTENAVSQSSERFGTPVKKSGIQIELEDFVQIPASSDKPPLTRIANMRPHPSSDGTLYVSDQRGIIYRIEKGKAEVFLDIRTKIDKYVNTPGLGTGLGSFAFHPDYLNNGLIYITHTEEPAGKKADYEFPDSIKVALQWVVSEWKINDVKSKTFEGTRRELLRINVPGVVHGTQDIGFIPGISKNDPDYGMLFIGTGDGGSTIGKHPEITHTLNSLLGTIIRINPLGNNSRNGQYGIPAGNPFVNNTDPKTYKEIYAFGFRNPHRMSWDLTHGKIMFSAEVGESNFEEVNVIVKGGDYGWNTREGSFGISPSDLKNVYKINKSEKDNFIKPFAAYDHKDGNAISGGYVYEGNLTALKNKYVFGDIVNGRIFCININKQLSDSAVYEINIVKDSKPTDLQQMSGSKRVDLRIEYNPFTKEMYVMTKSDGKIRRIKNAAEVSGK</sequence>
<keyword evidence="5" id="KW-0732">Signal</keyword>
<reference evidence="8" key="1">
    <citation type="submission" date="2023-07" db="EMBL/GenBank/DDBJ databases">
        <title>Dyadobacter sp. nov 'subterranea' isolated from contaminted grondwater.</title>
        <authorList>
            <person name="Szabo I."/>
            <person name="Al-Omari J."/>
            <person name="Szerdahelyi S.G."/>
            <person name="Rado J."/>
        </authorList>
    </citation>
    <scope>NUCLEOTIDE SEQUENCE [LARGE SCALE GENOMIC DNA]</scope>
    <source>
        <strain evidence="8">UP-52</strain>
    </source>
</reference>
<evidence type="ECO:0000256" key="3">
    <source>
        <dbReference type="ARBA" id="ARBA00023004"/>
    </source>
</evidence>
<comment type="caution">
    <text evidence="7">The sequence shown here is derived from an EMBL/GenBank/DDBJ whole genome shotgun (WGS) entry which is preliminary data.</text>
</comment>
<dbReference type="PANTHER" id="PTHR19328">
    <property type="entry name" value="HEDGEHOG-INTERACTING PROTEIN"/>
    <property type="match status" value="1"/>
</dbReference>
<evidence type="ECO:0000256" key="2">
    <source>
        <dbReference type="ARBA" id="ARBA00022723"/>
    </source>
</evidence>
<keyword evidence="1 4" id="KW-0349">Heme</keyword>
<dbReference type="Pfam" id="PF07995">
    <property type="entry name" value="GSDH"/>
    <property type="match status" value="1"/>
</dbReference>
<evidence type="ECO:0000256" key="5">
    <source>
        <dbReference type="SAM" id="SignalP"/>
    </source>
</evidence>
<dbReference type="Pfam" id="PF00034">
    <property type="entry name" value="Cytochrom_C"/>
    <property type="match status" value="1"/>
</dbReference>
<dbReference type="InterPro" id="IPR036909">
    <property type="entry name" value="Cyt_c-like_dom_sf"/>
</dbReference>
<feature type="chain" id="PRO_5045089076" evidence="5">
    <location>
        <begin position="23"/>
        <end position="579"/>
    </location>
</feature>
<evidence type="ECO:0000256" key="1">
    <source>
        <dbReference type="ARBA" id="ARBA00022617"/>
    </source>
</evidence>
<dbReference type="InterPro" id="IPR012938">
    <property type="entry name" value="Glc/Sorbosone_DH"/>
</dbReference>
<evidence type="ECO:0000256" key="4">
    <source>
        <dbReference type="PROSITE-ProRule" id="PRU00433"/>
    </source>
</evidence>
<dbReference type="EMBL" id="JACYGY010000001">
    <property type="protein sequence ID" value="MBE9463162.1"/>
    <property type="molecule type" value="Genomic_DNA"/>
</dbReference>
<dbReference type="Gene3D" id="2.120.10.30">
    <property type="entry name" value="TolB, C-terminal domain"/>
    <property type="match status" value="1"/>
</dbReference>
<feature type="signal peptide" evidence="5">
    <location>
        <begin position="1"/>
        <end position="22"/>
    </location>
</feature>
<dbReference type="SUPFAM" id="SSF50952">
    <property type="entry name" value="Soluble quinoprotein glucose dehydrogenase"/>
    <property type="match status" value="1"/>
</dbReference>
<organism evidence="7 8">
    <name type="scientific">Dyadobacter subterraneus</name>
    <dbReference type="NCBI Taxonomy" id="2773304"/>
    <lineage>
        <taxon>Bacteria</taxon>
        <taxon>Pseudomonadati</taxon>
        <taxon>Bacteroidota</taxon>
        <taxon>Cytophagia</taxon>
        <taxon>Cytophagales</taxon>
        <taxon>Spirosomataceae</taxon>
        <taxon>Dyadobacter</taxon>
    </lineage>
</organism>
<gene>
    <name evidence="7" type="ORF">IEE83_14835</name>
</gene>
<protein>
    <submittedName>
        <fullName evidence="7">PQQ-dependent sugar dehydrogenase</fullName>
    </submittedName>
</protein>
<dbReference type="InterPro" id="IPR009056">
    <property type="entry name" value="Cyt_c-like_dom"/>
</dbReference>
<dbReference type="InterPro" id="IPR011042">
    <property type="entry name" value="6-blade_b-propeller_TolB-like"/>
</dbReference>
<dbReference type="RefSeq" id="WP_194121312.1">
    <property type="nucleotide sequence ID" value="NZ_JACYGY010000001.1"/>
</dbReference>
<dbReference type="SUPFAM" id="SSF46626">
    <property type="entry name" value="Cytochrome c"/>
    <property type="match status" value="1"/>
</dbReference>